<dbReference type="PANTHER" id="PTHR46825">
    <property type="entry name" value="D-ALANYL-D-ALANINE-CARBOXYPEPTIDASE/ENDOPEPTIDASE AMPH"/>
    <property type="match status" value="1"/>
</dbReference>
<dbReference type="InterPro" id="IPR012338">
    <property type="entry name" value="Beta-lactam/transpept-like"/>
</dbReference>
<reference evidence="5 6" key="1">
    <citation type="submission" date="2017-07" db="EMBL/GenBank/DDBJ databases">
        <title>Complete Genome Sequence of the cosmetic ferment Vitreoscilla filiformis (ATCC15551).</title>
        <authorList>
            <person name="Contreras S."/>
            <person name="Sagory-Zalkind P."/>
            <person name="Blanquart H."/>
            <person name="Iltis A."/>
            <person name="Morand S.C."/>
        </authorList>
    </citation>
    <scope>NUCLEOTIDE SEQUENCE [LARGE SCALE GENOMIC DNA]</scope>
    <source>
        <strain evidence="5 6">ATCC 15551</strain>
    </source>
</reference>
<dbReference type="Pfam" id="PF00144">
    <property type="entry name" value="Beta-lactamase"/>
    <property type="match status" value="1"/>
</dbReference>
<name>A0A221KEJ5_VITFI</name>
<organism evidence="5 6">
    <name type="scientific">Vitreoscilla filiformis</name>
    <dbReference type="NCBI Taxonomy" id="63"/>
    <lineage>
        <taxon>Bacteria</taxon>
        <taxon>Pseudomonadati</taxon>
        <taxon>Pseudomonadota</taxon>
        <taxon>Betaproteobacteria</taxon>
        <taxon>Neisseriales</taxon>
        <taxon>Neisseriaceae</taxon>
        <taxon>Vitreoscilla</taxon>
    </lineage>
</organism>
<dbReference type="PANTHER" id="PTHR46825:SF11">
    <property type="entry name" value="PENICILLIN-BINDING PROTEIN 4"/>
    <property type="match status" value="1"/>
</dbReference>
<sequence length="400" mass="42814">MLTPPAIPRRQWLTQLGALGLTTPTAWAGAPSTQTAPALTELEHAVRRAARQSVAGGVVGAVVGAITPTQQALAAAGTRRLGENTALRPADFLNFGSNGKAMTAMAIARLVEQQVLAWDTRIFDALPDLARIARPDYADVTLLQLLNHRGGLAPFTDTGTQEARFFQHLLTTPDPLPTALAGQRRYAARWLLRQAPAGRPGHYLYSNAGYMLAAAMAEARCGQPFEALIQQQLAQPLGLRIDTTRWAERPATYPQGYEGLPGALTPPDTSNALEQTWSYALAPAGFYACTATSYTQWLATLAAGLRGETTPLPAATLRRLRALAPNRYALGWDSLDLGGTMMLFHRGNAPGFMAETVLAQDGSWAVFAISNTAFTSADGSSWVFDLLDGQLATVLTRVMG</sequence>
<dbReference type="InterPro" id="IPR001466">
    <property type="entry name" value="Beta-lactam-related"/>
</dbReference>
<evidence type="ECO:0000256" key="3">
    <source>
        <dbReference type="SAM" id="SignalP"/>
    </source>
</evidence>
<keyword evidence="6" id="KW-1185">Reference proteome</keyword>
<dbReference type="GO" id="GO:0016020">
    <property type="term" value="C:membrane"/>
    <property type="evidence" value="ECO:0007669"/>
    <property type="project" value="UniProtKB-SubCell"/>
</dbReference>
<dbReference type="PROSITE" id="PS51318">
    <property type="entry name" value="TAT"/>
    <property type="match status" value="1"/>
</dbReference>
<proteinExistence type="predicted"/>
<feature type="domain" description="Beta-lactamase-related" evidence="4">
    <location>
        <begin position="47"/>
        <end position="377"/>
    </location>
</feature>
<dbReference type="RefSeq" id="WP_089416548.1">
    <property type="nucleotide sequence ID" value="NZ_CP022423.1"/>
</dbReference>
<dbReference type="KEGG" id="vff:VITFI_CDS1670"/>
<dbReference type="InterPro" id="IPR050491">
    <property type="entry name" value="AmpC-like"/>
</dbReference>
<evidence type="ECO:0000256" key="2">
    <source>
        <dbReference type="ARBA" id="ARBA00023136"/>
    </source>
</evidence>
<evidence type="ECO:0000259" key="4">
    <source>
        <dbReference type="Pfam" id="PF00144"/>
    </source>
</evidence>
<accession>A0A221KEJ5</accession>
<evidence type="ECO:0000313" key="6">
    <source>
        <dbReference type="Proteomes" id="UP000199729"/>
    </source>
</evidence>
<dbReference type="Proteomes" id="UP000199729">
    <property type="component" value="Chromosome"/>
</dbReference>
<dbReference type="OrthoDB" id="9801061at2"/>
<dbReference type="EMBL" id="CP022423">
    <property type="protein sequence ID" value="ASM77448.1"/>
    <property type="molecule type" value="Genomic_DNA"/>
</dbReference>
<evidence type="ECO:0000313" key="5">
    <source>
        <dbReference type="EMBL" id="ASM77448.1"/>
    </source>
</evidence>
<comment type="subcellular location">
    <subcellularLocation>
        <location evidence="1">Membrane</location>
    </subcellularLocation>
</comment>
<dbReference type="Gene3D" id="3.40.710.10">
    <property type="entry name" value="DD-peptidase/beta-lactamase superfamily"/>
    <property type="match status" value="1"/>
</dbReference>
<protein>
    <recommendedName>
        <fullName evidence="4">Beta-lactamase-related domain-containing protein</fullName>
    </recommendedName>
</protein>
<dbReference type="SUPFAM" id="SSF56601">
    <property type="entry name" value="beta-lactamase/transpeptidase-like"/>
    <property type="match status" value="1"/>
</dbReference>
<feature type="chain" id="PRO_5012058569" description="Beta-lactamase-related domain-containing protein" evidence="3">
    <location>
        <begin position="29"/>
        <end position="400"/>
    </location>
</feature>
<gene>
    <name evidence="5" type="ORF">VITFI_CDS1670</name>
</gene>
<keyword evidence="2" id="KW-0472">Membrane</keyword>
<keyword evidence="3" id="KW-0732">Signal</keyword>
<dbReference type="InterPro" id="IPR006311">
    <property type="entry name" value="TAT_signal"/>
</dbReference>
<evidence type="ECO:0000256" key="1">
    <source>
        <dbReference type="ARBA" id="ARBA00004370"/>
    </source>
</evidence>
<feature type="signal peptide" evidence="3">
    <location>
        <begin position="1"/>
        <end position="28"/>
    </location>
</feature>
<dbReference type="AlphaFoldDB" id="A0A221KEJ5"/>